<accession>A0A161C729</accession>
<evidence type="ECO:0000313" key="4">
    <source>
        <dbReference type="EMBL" id="AKR17455.1"/>
    </source>
</evidence>
<evidence type="ECO:0000256" key="2">
    <source>
        <dbReference type="ARBA" id="ARBA00023172"/>
    </source>
</evidence>
<dbReference type="GO" id="GO:0015074">
    <property type="term" value="P:DNA integration"/>
    <property type="evidence" value="ECO:0007669"/>
    <property type="project" value="InterPro"/>
</dbReference>
<evidence type="ECO:0000256" key="1">
    <source>
        <dbReference type="ARBA" id="ARBA00008857"/>
    </source>
</evidence>
<dbReference type="Gene3D" id="1.10.443.10">
    <property type="entry name" value="Intergrase catalytic core"/>
    <property type="match status" value="1"/>
</dbReference>
<evidence type="ECO:0000259" key="3">
    <source>
        <dbReference type="Pfam" id="PF00589"/>
    </source>
</evidence>
<dbReference type="InterPro" id="IPR002104">
    <property type="entry name" value="Integrase_catalytic"/>
</dbReference>
<organism evidence="4 5">
    <name type="scientific">Mocis latipes granulovirus</name>
    <dbReference type="NCBI Taxonomy" id="2072024"/>
    <lineage>
        <taxon>Viruses</taxon>
        <taxon>Viruses incertae sedis</taxon>
        <taxon>Naldaviricetes</taxon>
        <taxon>Lefavirales</taxon>
        <taxon>Baculoviridae</taxon>
        <taxon>Betabaculovirus</taxon>
        <taxon>Betabaculovirus molatipedis</taxon>
    </lineage>
</organism>
<sequence length="372" mass="43188">MSSDNDNNKLRSIKNYDIWRIVIKRNPLFPRALDATIEKQKRGDETPTSSIWTAHRKDQQYRESTKNEFQSIFFKVVYCLIEDDQLHDYNNYDTTRELKNLLQGGPPLVDIEVFIQRLLDTSDVCKKRLQATINYYTNSLSLPRYCIPSNVELPSDKRKRLIREQNKTIILQDDFIMPIVEYIEKKLLFANCHNNLSLYRAAIAFNIIKGTGLRITNAYQISVDDLEQILKKGEHKVCNLQIKHSKTNYNYVSCKDKRALKTALEMYKKCSPDILNKISSKSPTKFQDFNNLVNAVFGDSKNVEFKSTMIRNFMADTMLKRGLTLSKTSKLMNHKSVNATKHYINKYHPGANVISDDYESDGEFEQHLITGV</sequence>
<keyword evidence="2" id="KW-0233">DNA recombination</keyword>
<reference evidence="4 5" key="1">
    <citation type="submission" date="2015-03" db="EMBL/GenBank/DDBJ databases">
        <title>The complete genome sequence of Mocis sp. granulovirus.</title>
        <authorList>
            <person name="Ardisson-Araujo D.M.P."/>
            <person name="Melo F.L."/>
            <person name="Sosa-Gomez D.R."/>
            <person name="Ribeiro B.M."/>
        </authorList>
    </citation>
    <scope>NUCLEOTIDE SEQUENCE [LARGE SCALE GENOMIC DNA]</scope>
    <source>
        <strain evidence="4">Southern Brazil</strain>
    </source>
</reference>
<dbReference type="GO" id="GO:0006310">
    <property type="term" value="P:DNA recombination"/>
    <property type="evidence" value="ECO:0007669"/>
    <property type="project" value="UniProtKB-KW"/>
</dbReference>
<dbReference type="Proteomes" id="UP000202962">
    <property type="component" value="Segment"/>
</dbReference>
<evidence type="ECO:0000313" key="5">
    <source>
        <dbReference type="Proteomes" id="UP000202962"/>
    </source>
</evidence>
<dbReference type="KEGG" id="vg:27429789"/>
<dbReference type="OrthoDB" id="5217at10239"/>
<comment type="similarity">
    <text evidence="1">Belongs to the 'phage' integrase family.</text>
</comment>
<dbReference type="GO" id="GO:0003677">
    <property type="term" value="F:DNA binding"/>
    <property type="evidence" value="ECO:0007669"/>
    <property type="project" value="InterPro"/>
</dbReference>
<keyword evidence="5" id="KW-1185">Reference proteome</keyword>
<dbReference type="InterPro" id="IPR013762">
    <property type="entry name" value="Integrase-like_cat_sf"/>
</dbReference>
<feature type="domain" description="Tyr recombinase" evidence="3">
    <location>
        <begin position="187"/>
        <end position="346"/>
    </location>
</feature>
<name>A0A161C729_9BBAC</name>
<proteinExistence type="inferred from homology"/>
<dbReference type="EMBL" id="KR011718">
    <property type="protein sequence ID" value="AKR17455.1"/>
    <property type="molecule type" value="Genomic_DNA"/>
</dbReference>
<dbReference type="CDD" id="cd00397">
    <property type="entry name" value="DNA_BRE_C"/>
    <property type="match status" value="1"/>
</dbReference>
<protein>
    <submittedName>
        <fullName evidence="4">VLF-1</fullName>
    </submittedName>
</protein>
<dbReference type="SUPFAM" id="SSF56349">
    <property type="entry name" value="DNA breaking-rejoining enzymes"/>
    <property type="match status" value="1"/>
</dbReference>
<dbReference type="InterPro" id="IPR011010">
    <property type="entry name" value="DNA_brk_join_enz"/>
</dbReference>
<dbReference type="Pfam" id="PF00589">
    <property type="entry name" value="Phage_integrase"/>
    <property type="match status" value="1"/>
</dbReference>